<dbReference type="AlphaFoldDB" id="A0A550JI05"/>
<evidence type="ECO:0000313" key="3">
    <source>
        <dbReference type="Proteomes" id="UP000317155"/>
    </source>
</evidence>
<proteinExistence type="predicted"/>
<evidence type="ECO:0000313" key="2">
    <source>
        <dbReference type="EMBL" id="TRO82823.1"/>
    </source>
</evidence>
<dbReference type="CDD" id="cd07983">
    <property type="entry name" value="LPLAT_DUF374-like"/>
    <property type="match status" value="1"/>
</dbReference>
<accession>A0A550JI05</accession>
<keyword evidence="3" id="KW-1185">Reference proteome</keyword>
<evidence type="ECO:0000259" key="1">
    <source>
        <dbReference type="Pfam" id="PF04028"/>
    </source>
</evidence>
<dbReference type="OrthoDB" id="9810508at2"/>
<dbReference type="Proteomes" id="UP000317155">
    <property type="component" value="Unassembled WGS sequence"/>
</dbReference>
<gene>
    <name evidence="2" type="ORF">FL622_06110</name>
</gene>
<comment type="caution">
    <text evidence="2">The sequence shown here is derived from an EMBL/GenBank/DDBJ whole genome shotgun (WGS) entry which is preliminary data.</text>
</comment>
<name>A0A550JI05_9BACT</name>
<dbReference type="InterPro" id="IPR007172">
    <property type="entry name" value="DUF374"/>
</dbReference>
<sequence>MKPALDGLLLNVAPRLAAVVIRLLRRSLRIDFVGEEHPRAYWDKGEAVILAFWHDQLLLMVEGYRGPGARILISASKDGELIARTMEQFGQGAVRGSSNRGGRQAFRELVELARQPFDLVFTPDGPKGPRHQVKEGVVQLARISGRPVVPMAFVASSGHRFASWDRFLLPYPFGRGVFAFGPALLFEKGEEPEAFRLRLQAALEDNHRRARARLEEYGVSAV</sequence>
<dbReference type="EMBL" id="VJVV01000003">
    <property type="protein sequence ID" value="TRO82823.1"/>
    <property type="molecule type" value="Genomic_DNA"/>
</dbReference>
<reference evidence="2 3" key="1">
    <citation type="submission" date="2019-07" db="EMBL/GenBank/DDBJ databases">
        <title>Insights of Desulfuromonas acetexigens electromicrobiology.</title>
        <authorList>
            <person name="Katuri K."/>
            <person name="Sapireddy V."/>
            <person name="Shaw D.R."/>
            <person name="Saikaly P."/>
        </authorList>
    </citation>
    <scope>NUCLEOTIDE SEQUENCE [LARGE SCALE GENOMIC DNA]</scope>
    <source>
        <strain evidence="2 3">2873</strain>
    </source>
</reference>
<feature type="domain" description="DUF374" evidence="1">
    <location>
        <begin position="65"/>
        <end position="130"/>
    </location>
</feature>
<organism evidence="2 3">
    <name type="scientific">Trichloromonas acetexigens</name>
    <dbReference type="NCBI Taxonomy" id="38815"/>
    <lineage>
        <taxon>Bacteria</taxon>
        <taxon>Pseudomonadati</taxon>
        <taxon>Thermodesulfobacteriota</taxon>
        <taxon>Desulfuromonadia</taxon>
        <taxon>Desulfuromonadales</taxon>
        <taxon>Trichloromonadaceae</taxon>
        <taxon>Trichloromonas</taxon>
    </lineage>
</organism>
<dbReference type="Pfam" id="PF04028">
    <property type="entry name" value="DUF374"/>
    <property type="match status" value="1"/>
</dbReference>
<protein>
    <submittedName>
        <fullName evidence="2">DUF374 domain-containing protein</fullName>
    </submittedName>
</protein>